<gene>
    <name evidence="2" type="ORF">F3Y22_tig00112530pilonHSYRG00154</name>
</gene>
<feature type="domain" description="DUF7795" evidence="1">
    <location>
        <begin position="12"/>
        <end position="115"/>
    </location>
</feature>
<dbReference type="Proteomes" id="UP000436088">
    <property type="component" value="Unassembled WGS sequence"/>
</dbReference>
<accession>A0A6A2XEU5</accession>
<dbReference type="PANTHER" id="PTHR35305">
    <property type="entry name" value="FAD-BINDING PROTEIN"/>
    <property type="match status" value="1"/>
</dbReference>
<sequence>MEHEDDMKLKGDTKEKMFQIYTEFLTGVAKLDELVAVGGRLLTGFQQGLEFLRRPAINKASKLIENIIKANETNRLKSYLEAGCINNHDRVHNTSKFESLLNDLECFLRDATAALQMANQQLSPLLYAESSVGLHPHESDGEDEMVSSCLLEPEVTDYAVLMGIVYSMVKQDCTMQGKIVKSLNLKTTSEELESYSLMWTLRPYINNQTMQLAWKIVP</sequence>
<dbReference type="InterPro" id="IPR056697">
    <property type="entry name" value="DUF7795"/>
</dbReference>
<dbReference type="GO" id="GO:0016301">
    <property type="term" value="F:kinase activity"/>
    <property type="evidence" value="ECO:0007669"/>
    <property type="project" value="UniProtKB-KW"/>
</dbReference>
<comment type="caution">
    <text evidence="2">The sequence shown here is derived from an EMBL/GenBank/DDBJ whole genome shotgun (WGS) entry which is preliminary data.</text>
</comment>
<dbReference type="AlphaFoldDB" id="A0A6A2XEU5"/>
<dbReference type="EMBL" id="VEPZ02001607">
    <property type="protein sequence ID" value="KAE8665705.1"/>
    <property type="molecule type" value="Genomic_DNA"/>
</dbReference>
<evidence type="ECO:0000313" key="3">
    <source>
        <dbReference type="Proteomes" id="UP000436088"/>
    </source>
</evidence>
<dbReference type="PANTHER" id="PTHR35305:SF2">
    <property type="entry name" value="FAD-BINDING PROTEIN"/>
    <property type="match status" value="1"/>
</dbReference>
<organism evidence="2 3">
    <name type="scientific">Hibiscus syriacus</name>
    <name type="common">Rose of Sharon</name>
    <dbReference type="NCBI Taxonomy" id="106335"/>
    <lineage>
        <taxon>Eukaryota</taxon>
        <taxon>Viridiplantae</taxon>
        <taxon>Streptophyta</taxon>
        <taxon>Embryophyta</taxon>
        <taxon>Tracheophyta</taxon>
        <taxon>Spermatophyta</taxon>
        <taxon>Magnoliopsida</taxon>
        <taxon>eudicotyledons</taxon>
        <taxon>Gunneridae</taxon>
        <taxon>Pentapetalae</taxon>
        <taxon>rosids</taxon>
        <taxon>malvids</taxon>
        <taxon>Malvales</taxon>
        <taxon>Malvaceae</taxon>
        <taxon>Malvoideae</taxon>
        <taxon>Hibiscus</taxon>
    </lineage>
</organism>
<reference evidence="2" key="1">
    <citation type="submission" date="2019-09" db="EMBL/GenBank/DDBJ databases">
        <title>Draft genome information of white flower Hibiscus syriacus.</title>
        <authorList>
            <person name="Kim Y.-M."/>
        </authorList>
    </citation>
    <scope>NUCLEOTIDE SEQUENCE [LARGE SCALE GENOMIC DNA]</scope>
    <source>
        <strain evidence="2">YM2019G1</strain>
    </source>
</reference>
<name>A0A6A2XEU5_HIBSY</name>
<protein>
    <submittedName>
        <fullName evidence="2">Phosphoenolpyruvate carboxykinase 1</fullName>
    </submittedName>
</protein>
<evidence type="ECO:0000313" key="2">
    <source>
        <dbReference type="EMBL" id="KAE8665705.1"/>
    </source>
</evidence>
<dbReference type="Pfam" id="PF25071">
    <property type="entry name" value="DUF7795"/>
    <property type="match status" value="1"/>
</dbReference>
<proteinExistence type="predicted"/>
<keyword evidence="3" id="KW-1185">Reference proteome</keyword>
<evidence type="ECO:0000259" key="1">
    <source>
        <dbReference type="Pfam" id="PF25071"/>
    </source>
</evidence>